<keyword evidence="1" id="KW-0732">Signal</keyword>
<dbReference type="EMBL" id="BSYO01000016">
    <property type="protein sequence ID" value="GMH16652.1"/>
    <property type="molecule type" value="Genomic_DNA"/>
</dbReference>
<evidence type="ECO:0000313" key="3">
    <source>
        <dbReference type="Proteomes" id="UP001279734"/>
    </source>
</evidence>
<protein>
    <submittedName>
        <fullName evidence="2">Uncharacterized protein</fullName>
    </submittedName>
</protein>
<accession>A0AAD3SU45</accession>
<gene>
    <name evidence="2" type="ORF">Nepgr_018493</name>
</gene>
<dbReference type="AlphaFoldDB" id="A0AAD3SU45"/>
<evidence type="ECO:0000256" key="1">
    <source>
        <dbReference type="SAM" id="SignalP"/>
    </source>
</evidence>
<evidence type="ECO:0000313" key="2">
    <source>
        <dbReference type="EMBL" id="GMH16652.1"/>
    </source>
</evidence>
<keyword evidence="3" id="KW-1185">Reference proteome</keyword>
<feature type="signal peptide" evidence="1">
    <location>
        <begin position="1"/>
        <end position="25"/>
    </location>
</feature>
<name>A0AAD3SU45_NEPGR</name>
<reference evidence="2" key="1">
    <citation type="submission" date="2023-05" db="EMBL/GenBank/DDBJ databases">
        <title>Nepenthes gracilis genome sequencing.</title>
        <authorList>
            <person name="Fukushima K."/>
        </authorList>
    </citation>
    <scope>NUCLEOTIDE SEQUENCE</scope>
    <source>
        <strain evidence="2">SING2019-196</strain>
    </source>
</reference>
<organism evidence="2 3">
    <name type="scientific">Nepenthes gracilis</name>
    <name type="common">Slender pitcher plant</name>
    <dbReference type="NCBI Taxonomy" id="150966"/>
    <lineage>
        <taxon>Eukaryota</taxon>
        <taxon>Viridiplantae</taxon>
        <taxon>Streptophyta</taxon>
        <taxon>Embryophyta</taxon>
        <taxon>Tracheophyta</taxon>
        <taxon>Spermatophyta</taxon>
        <taxon>Magnoliopsida</taxon>
        <taxon>eudicotyledons</taxon>
        <taxon>Gunneridae</taxon>
        <taxon>Pentapetalae</taxon>
        <taxon>Caryophyllales</taxon>
        <taxon>Nepenthaceae</taxon>
        <taxon>Nepenthes</taxon>
    </lineage>
</organism>
<comment type="caution">
    <text evidence="2">The sequence shown here is derived from an EMBL/GenBank/DDBJ whole genome shotgun (WGS) entry which is preliminary data.</text>
</comment>
<dbReference type="Proteomes" id="UP001279734">
    <property type="component" value="Unassembled WGS sequence"/>
</dbReference>
<feature type="chain" id="PRO_5042110216" evidence="1">
    <location>
        <begin position="26"/>
        <end position="85"/>
    </location>
</feature>
<sequence length="85" mass="9402">MEQHFQSPLLPQSLWWLYFRSLLLSESVLPKKIVVLRTFLDPSTHMVSTLIQSSDAAFGSSLSYAGIPFGLPVTSTMQLAKLSGC</sequence>
<proteinExistence type="predicted"/>